<keyword evidence="3" id="KW-0808">Transferase</keyword>
<evidence type="ECO:0000256" key="2">
    <source>
        <dbReference type="ARBA" id="ARBA00022553"/>
    </source>
</evidence>
<feature type="domain" description="KaiC" evidence="8">
    <location>
        <begin position="10"/>
        <end position="239"/>
    </location>
</feature>
<evidence type="ECO:0000256" key="7">
    <source>
        <dbReference type="SAM" id="MobiDB-lite"/>
    </source>
</evidence>
<protein>
    <recommendedName>
        <fullName evidence="1">non-specific serine/threonine protein kinase</fullName>
        <ecNumber evidence="1">2.7.11.1</ecNumber>
    </recommendedName>
</protein>
<feature type="region of interest" description="Disordered" evidence="7">
    <location>
        <begin position="480"/>
        <end position="508"/>
    </location>
</feature>
<keyword evidence="6" id="KW-0378">Hydrolase</keyword>
<evidence type="ECO:0000256" key="5">
    <source>
        <dbReference type="ARBA" id="ARBA00022777"/>
    </source>
</evidence>
<dbReference type="InterPro" id="IPR014774">
    <property type="entry name" value="KaiC-like_dom"/>
</dbReference>
<dbReference type="PANTHER" id="PTHR42926">
    <property type="match status" value="1"/>
</dbReference>
<dbReference type="InterPro" id="IPR051347">
    <property type="entry name" value="Circadian_clock_KaiC-rel"/>
</dbReference>
<dbReference type="EC" id="2.7.11.1" evidence="1"/>
<dbReference type="InterPro" id="IPR003593">
    <property type="entry name" value="AAA+_ATPase"/>
</dbReference>
<evidence type="ECO:0000256" key="3">
    <source>
        <dbReference type="ARBA" id="ARBA00022679"/>
    </source>
</evidence>
<keyword evidence="10" id="KW-1185">Reference proteome</keyword>
<dbReference type="SMART" id="SM00382">
    <property type="entry name" value="AAA"/>
    <property type="match status" value="2"/>
</dbReference>
<accession>A0ABY9X9K4</accession>
<keyword evidence="5" id="KW-0418">Kinase</keyword>
<proteinExistence type="predicted"/>
<feature type="domain" description="KaiC" evidence="8">
    <location>
        <begin position="245"/>
        <end position="481"/>
    </location>
</feature>
<evidence type="ECO:0000256" key="6">
    <source>
        <dbReference type="ARBA" id="ARBA00022801"/>
    </source>
</evidence>
<dbReference type="RefSeq" id="WP_395812399.1">
    <property type="nucleotide sequence ID" value="NZ_CP043494.1"/>
</dbReference>
<dbReference type="Proteomes" id="UP001611383">
    <property type="component" value="Chromosome"/>
</dbReference>
<dbReference type="SUPFAM" id="SSF52540">
    <property type="entry name" value="P-loop containing nucleoside triphosphate hydrolases"/>
    <property type="match status" value="2"/>
</dbReference>
<organism evidence="9 10">
    <name type="scientific">Archangium minus</name>
    <dbReference type="NCBI Taxonomy" id="83450"/>
    <lineage>
        <taxon>Bacteria</taxon>
        <taxon>Pseudomonadati</taxon>
        <taxon>Myxococcota</taxon>
        <taxon>Myxococcia</taxon>
        <taxon>Myxococcales</taxon>
        <taxon>Cystobacterineae</taxon>
        <taxon>Archangiaceae</taxon>
        <taxon>Archangium</taxon>
    </lineage>
</organism>
<dbReference type="InterPro" id="IPR010624">
    <property type="entry name" value="KaiC_dom"/>
</dbReference>
<dbReference type="InterPro" id="IPR027417">
    <property type="entry name" value="P-loop_NTPase"/>
</dbReference>
<evidence type="ECO:0000256" key="1">
    <source>
        <dbReference type="ARBA" id="ARBA00012513"/>
    </source>
</evidence>
<name>A0ABY9X9K4_9BACT</name>
<evidence type="ECO:0000313" key="9">
    <source>
        <dbReference type="EMBL" id="WNG52070.1"/>
    </source>
</evidence>
<evidence type="ECO:0000256" key="4">
    <source>
        <dbReference type="ARBA" id="ARBA00022737"/>
    </source>
</evidence>
<dbReference type="PIRSF" id="PIRSF039117">
    <property type="entry name" value="KaiC"/>
    <property type="match status" value="1"/>
</dbReference>
<dbReference type="Gene3D" id="3.40.50.300">
    <property type="entry name" value="P-loop containing nucleotide triphosphate hydrolases"/>
    <property type="match status" value="2"/>
</dbReference>
<dbReference type="EMBL" id="CP043494">
    <property type="protein sequence ID" value="WNG52070.1"/>
    <property type="molecule type" value="Genomic_DNA"/>
</dbReference>
<evidence type="ECO:0000313" key="10">
    <source>
        <dbReference type="Proteomes" id="UP001611383"/>
    </source>
</evidence>
<reference evidence="9 10" key="1">
    <citation type="submission" date="2019-08" db="EMBL/GenBank/DDBJ databases">
        <title>Archangium and Cystobacter genomes.</title>
        <authorList>
            <person name="Chen I.-C.K."/>
            <person name="Wielgoss S."/>
        </authorList>
    </citation>
    <scope>NUCLEOTIDE SEQUENCE [LARGE SCALE GENOMIC DNA]</scope>
    <source>
        <strain evidence="9 10">Cbm 6</strain>
    </source>
</reference>
<evidence type="ECO:0000259" key="8">
    <source>
        <dbReference type="PROSITE" id="PS51146"/>
    </source>
</evidence>
<keyword evidence="2" id="KW-0597">Phosphoprotein</keyword>
<keyword evidence="4" id="KW-0677">Repeat</keyword>
<dbReference type="PROSITE" id="PS51146">
    <property type="entry name" value="KAIC"/>
    <property type="match status" value="2"/>
</dbReference>
<sequence>MGNTTGEKGVRLTTGVVGLDAVLHGGLLRGAIYLVTGGPGTGKTVLCSQLAFHRAIAGENILYVTSFSESHGRLLSNLEGFSFFDRSLIQSRITLLSGVSALEEGGLERFHSMLSQAVRTHRPSLLIIDSMTAISELAPSPFAYRKFLRELGALFTLLGCTALLISSKQQGIGSFEEFIADGILELDQRAVGMRQARELVVHKYRGSAHLSGRHLFDITTSGLTVHPRRESLPLTKEQLPPVPLHKSRFGIPALDDMLEGGVPPATVTALMGPPGSGKTLLGLHLLEEGLRAGQNCLYFGFYETPHRLISKAEGVGLRLRQHVEAGRLEVQWHEPTEQFLDVLAEQLLEAIRRQQVQRLFIDGANGLRQAVAHPERFTTFFAALSNELRALGVTTALTLETSMGGLERGIPPVSLSASVENILFVRYVELRSQFHRLISILKVRESGYDPSIREFHISARGLEVARTFESAEAVLDQMTQWKEGASARGSSPPRPPQRPPSEGSGEDV</sequence>
<dbReference type="InterPro" id="IPR030665">
    <property type="entry name" value="KaiC"/>
</dbReference>
<gene>
    <name evidence="9" type="ORF">F0U60_54165</name>
</gene>
<dbReference type="PANTHER" id="PTHR42926:SF1">
    <property type="entry name" value="CIRCADIAN CLOCK OSCILLATOR PROTEIN KAIC 1"/>
    <property type="match status" value="1"/>
</dbReference>
<dbReference type="Pfam" id="PF06745">
    <property type="entry name" value="ATPase"/>
    <property type="match status" value="2"/>
</dbReference>